<evidence type="ECO:0008006" key="3">
    <source>
        <dbReference type="Google" id="ProtNLM"/>
    </source>
</evidence>
<accession>A0A511X2H3</accession>
<keyword evidence="2" id="KW-1185">Reference proteome</keyword>
<dbReference type="Proteomes" id="UP000321400">
    <property type="component" value="Unassembled WGS sequence"/>
</dbReference>
<evidence type="ECO:0000313" key="1">
    <source>
        <dbReference type="EMBL" id="GEN57157.1"/>
    </source>
</evidence>
<dbReference type="OrthoDB" id="9810361at2"/>
<dbReference type="InterPro" id="IPR005358">
    <property type="entry name" value="Puta_zinc/iron-chelating_dom"/>
</dbReference>
<name>A0A511X2H3_9BACI</name>
<dbReference type="Pfam" id="PF03692">
    <property type="entry name" value="CxxCxxCC"/>
    <property type="match status" value="1"/>
</dbReference>
<dbReference type="EMBL" id="BJYE01000019">
    <property type="protein sequence ID" value="GEN57157.1"/>
    <property type="molecule type" value="Genomic_DNA"/>
</dbReference>
<protein>
    <recommendedName>
        <fullName evidence="3">Zinc/iron-chelating domain-containing protein</fullName>
    </recommendedName>
</protein>
<reference evidence="1 2" key="1">
    <citation type="submission" date="2019-07" db="EMBL/GenBank/DDBJ databases">
        <title>Whole genome shotgun sequence of Halolactibacillus alkaliphilus NBRC 103919.</title>
        <authorList>
            <person name="Hosoyama A."/>
            <person name="Uohara A."/>
            <person name="Ohji S."/>
            <person name="Ichikawa N."/>
        </authorList>
    </citation>
    <scope>NUCLEOTIDE SEQUENCE [LARGE SCALE GENOMIC DNA]</scope>
    <source>
        <strain evidence="1 2">NBRC 103919</strain>
    </source>
</reference>
<organism evidence="1 2">
    <name type="scientific">Halolactibacillus alkaliphilus</name>
    <dbReference type="NCBI Taxonomy" id="442899"/>
    <lineage>
        <taxon>Bacteria</taxon>
        <taxon>Bacillati</taxon>
        <taxon>Bacillota</taxon>
        <taxon>Bacilli</taxon>
        <taxon>Bacillales</taxon>
        <taxon>Bacillaceae</taxon>
        <taxon>Halolactibacillus</taxon>
    </lineage>
</organism>
<proteinExistence type="predicted"/>
<dbReference type="STRING" id="442899.SAMN05720591_11942"/>
<dbReference type="RefSeq" id="WP_089802262.1">
    <property type="nucleotide sequence ID" value="NZ_BJYE01000019.1"/>
</dbReference>
<evidence type="ECO:0000313" key="2">
    <source>
        <dbReference type="Proteomes" id="UP000321400"/>
    </source>
</evidence>
<gene>
    <name evidence="1" type="ORF">HAL01_16210</name>
</gene>
<sequence>MTYITYDKLMDKINRLSQQYAIDEALFYQIVEHWDEQDVPVEKKLTESFKGLLNQVSAEMDKMDNVMEQKPTCFMGCAFCCYFPIIVTGLEAKLIKHAIEQFPDKRRLAIFRHLVEYQERHRMTLAKARSIDFKEDADFKRKYRSLDLPCPLLDLKTNSCIAYEVRPIPCRTYVNYLDPLLCEENRMPKETVSFEFLYGPYFEALNDFVQWLYEDGDTGIIDYPEDLFSEDYLINWLDITKASEA</sequence>
<dbReference type="AlphaFoldDB" id="A0A511X2H3"/>
<comment type="caution">
    <text evidence="1">The sequence shown here is derived from an EMBL/GenBank/DDBJ whole genome shotgun (WGS) entry which is preliminary data.</text>
</comment>